<evidence type="ECO:0000256" key="4">
    <source>
        <dbReference type="ARBA" id="ARBA00022970"/>
    </source>
</evidence>
<dbReference type="PROSITE" id="PS00218">
    <property type="entry name" value="AMINO_ACID_PERMEASE_1"/>
    <property type="match status" value="1"/>
</dbReference>
<feature type="transmembrane region" description="Helical" evidence="7">
    <location>
        <begin position="72"/>
        <end position="95"/>
    </location>
</feature>
<evidence type="ECO:0000256" key="7">
    <source>
        <dbReference type="SAM" id="Phobius"/>
    </source>
</evidence>
<gene>
    <name evidence="9" type="ORF">INT44_005598</name>
</gene>
<feature type="transmembrane region" description="Helical" evidence="7">
    <location>
        <begin position="228"/>
        <end position="246"/>
    </location>
</feature>
<organism evidence="9 10">
    <name type="scientific">Umbelopsis vinacea</name>
    <dbReference type="NCBI Taxonomy" id="44442"/>
    <lineage>
        <taxon>Eukaryota</taxon>
        <taxon>Fungi</taxon>
        <taxon>Fungi incertae sedis</taxon>
        <taxon>Mucoromycota</taxon>
        <taxon>Mucoromycotina</taxon>
        <taxon>Umbelopsidomycetes</taxon>
        <taxon>Umbelopsidales</taxon>
        <taxon>Umbelopsidaceae</taxon>
        <taxon>Umbelopsis</taxon>
    </lineage>
</organism>
<dbReference type="PIRSF" id="PIRSF006060">
    <property type="entry name" value="AA_transporter"/>
    <property type="match status" value="1"/>
</dbReference>
<keyword evidence="10" id="KW-1185">Reference proteome</keyword>
<dbReference type="EMBL" id="JAEPRA010000007">
    <property type="protein sequence ID" value="KAG2182619.1"/>
    <property type="molecule type" value="Genomic_DNA"/>
</dbReference>
<dbReference type="PANTHER" id="PTHR43341">
    <property type="entry name" value="AMINO ACID PERMEASE"/>
    <property type="match status" value="1"/>
</dbReference>
<feature type="transmembrane region" description="Helical" evidence="7">
    <location>
        <begin position="267"/>
        <end position="288"/>
    </location>
</feature>
<dbReference type="AlphaFoldDB" id="A0A8H7UKW7"/>
<dbReference type="OrthoDB" id="5982228at2759"/>
<feature type="transmembrane region" description="Helical" evidence="7">
    <location>
        <begin position="368"/>
        <end position="390"/>
    </location>
</feature>
<accession>A0A8H7UKW7</accession>
<comment type="caution">
    <text evidence="9">The sequence shown here is derived from an EMBL/GenBank/DDBJ whole genome shotgun (WGS) entry which is preliminary data.</text>
</comment>
<keyword evidence="4" id="KW-0029">Amino-acid transport</keyword>
<comment type="subcellular location">
    <subcellularLocation>
        <location evidence="1">Membrane</location>
        <topology evidence="1">Multi-pass membrane protein</topology>
    </subcellularLocation>
</comment>
<protein>
    <recommendedName>
        <fullName evidence="8">Amino acid permease/ SLC12A domain-containing protein</fullName>
    </recommendedName>
</protein>
<dbReference type="InterPro" id="IPR050524">
    <property type="entry name" value="APC_YAT"/>
</dbReference>
<proteinExistence type="predicted"/>
<feature type="transmembrane region" description="Helical" evidence="7">
    <location>
        <begin position="396"/>
        <end position="421"/>
    </location>
</feature>
<feature type="transmembrane region" description="Helical" evidence="7">
    <location>
        <begin position="308"/>
        <end position="332"/>
    </location>
</feature>
<keyword evidence="5 7" id="KW-1133">Transmembrane helix</keyword>
<keyword evidence="6 7" id="KW-0472">Membrane</keyword>
<dbReference type="InterPro" id="IPR004841">
    <property type="entry name" value="AA-permease/SLC12A_dom"/>
</dbReference>
<feature type="transmembrane region" description="Helical" evidence="7">
    <location>
        <begin position="468"/>
        <end position="489"/>
    </location>
</feature>
<feature type="transmembrane region" description="Helical" evidence="7">
    <location>
        <begin position="185"/>
        <end position="208"/>
    </location>
</feature>
<name>A0A8H7UKW7_9FUNG</name>
<feature type="domain" description="Amino acid permease/ SLC12A" evidence="8">
    <location>
        <begin position="64"/>
        <end position="498"/>
    </location>
</feature>
<evidence type="ECO:0000313" key="10">
    <source>
        <dbReference type="Proteomes" id="UP000612746"/>
    </source>
</evidence>
<keyword evidence="2" id="KW-0813">Transport</keyword>
<evidence type="ECO:0000256" key="6">
    <source>
        <dbReference type="ARBA" id="ARBA00023136"/>
    </source>
</evidence>
<dbReference type="Pfam" id="PF00324">
    <property type="entry name" value="AA_permease"/>
    <property type="match status" value="1"/>
</dbReference>
<evidence type="ECO:0000256" key="2">
    <source>
        <dbReference type="ARBA" id="ARBA00022448"/>
    </source>
</evidence>
<evidence type="ECO:0000259" key="8">
    <source>
        <dbReference type="Pfam" id="PF00324"/>
    </source>
</evidence>
<dbReference type="GO" id="GO:0015171">
    <property type="term" value="F:amino acid transmembrane transporter activity"/>
    <property type="evidence" value="ECO:0007669"/>
    <property type="project" value="TreeGrafter"/>
</dbReference>
<feature type="transmembrane region" description="Helical" evidence="7">
    <location>
        <begin position="132"/>
        <end position="154"/>
    </location>
</feature>
<dbReference type="GO" id="GO:0016020">
    <property type="term" value="C:membrane"/>
    <property type="evidence" value="ECO:0007669"/>
    <property type="project" value="UniProtKB-SubCell"/>
</dbReference>
<evidence type="ECO:0000313" key="9">
    <source>
        <dbReference type="EMBL" id="KAG2182619.1"/>
    </source>
</evidence>
<dbReference type="Proteomes" id="UP000612746">
    <property type="component" value="Unassembled WGS sequence"/>
</dbReference>
<keyword evidence="3 7" id="KW-0812">Transmembrane</keyword>
<dbReference type="InterPro" id="IPR004840">
    <property type="entry name" value="Amino_acid_permease_CS"/>
</dbReference>
<evidence type="ECO:0000256" key="5">
    <source>
        <dbReference type="ARBA" id="ARBA00022989"/>
    </source>
</evidence>
<sequence length="543" mass="59273">MDSKDIGNSEDLEFGGYSKEQHISTLENVDTSDGQAVVEKDPDSLNAGLHRGLKDRHMSMIAIGKPVHLLDLLLSAGPGGALVAWSLIGLLVYAVSQAMGEMATAIPVASSWTVFAGRFIDPSIGFAVSWSYWFNIITGLASELIAAANVVAYWNDVKRTNLGYVNRLLGGSTSPEYARFCLIKVITIIVFIIIGICVISGGIGGVVYGVKYFGTDVGGGPFKDGFVGVLNVLINAVFSYGGFQNMTLLAGEAKDPHKTIPKAVNKVWIRILLFYIVSIFCMCCLVSQTDPRLLSPDHSVVESPFTIAFQKTGVSAAASILNAVILTSILSAGNSNMYSGSRILLSLVRSDMGPSFAKKYITLTNRWGVPYVAVFLTSIGSCVCFVTGIVGNGVVLTWLIALSGVTTMIAWASITFGAYRFRRAWSAQGRAQSELLYRAPGYPYMHISSTALNIIMLLIQGWSSFSPFNVSSFFSAYVSVLFFVILFAYHKIANKTKWVKLTEMDLDTDYFHPPPEQDDLDDTEQKNIPKWRAWMTRVSGWIM</sequence>
<dbReference type="PANTHER" id="PTHR43341:SF1">
    <property type="entry name" value="GENERAL AMINO-ACID PERMEASE GAP1"/>
    <property type="match status" value="1"/>
</dbReference>
<dbReference type="Gene3D" id="1.20.1740.10">
    <property type="entry name" value="Amino acid/polyamine transporter I"/>
    <property type="match status" value="1"/>
</dbReference>
<evidence type="ECO:0000256" key="3">
    <source>
        <dbReference type="ARBA" id="ARBA00022692"/>
    </source>
</evidence>
<feature type="transmembrane region" description="Helical" evidence="7">
    <location>
        <begin position="442"/>
        <end position="462"/>
    </location>
</feature>
<reference evidence="9" key="1">
    <citation type="submission" date="2020-12" db="EMBL/GenBank/DDBJ databases">
        <title>Metabolic potential, ecology and presence of endohyphal bacteria is reflected in genomic diversity of Mucoromycotina.</title>
        <authorList>
            <person name="Muszewska A."/>
            <person name="Okrasinska A."/>
            <person name="Steczkiewicz K."/>
            <person name="Drgas O."/>
            <person name="Orlowska M."/>
            <person name="Perlinska-Lenart U."/>
            <person name="Aleksandrzak-Piekarczyk T."/>
            <person name="Szatraj K."/>
            <person name="Zielenkiewicz U."/>
            <person name="Pilsyk S."/>
            <person name="Malc E."/>
            <person name="Mieczkowski P."/>
            <person name="Kruszewska J.S."/>
            <person name="Biernat P."/>
            <person name="Pawlowska J."/>
        </authorList>
    </citation>
    <scope>NUCLEOTIDE SEQUENCE</scope>
    <source>
        <strain evidence="9">WA0000051536</strain>
    </source>
</reference>
<evidence type="ECO:0000256" key="1">
    <source>
        <dbReference type="ARBA" id="ARBA00004141"/>
    </source>
</evidence>